<organism evidence="1 2">
    <name type="scientific">Phaeosphaeria nodorum (strain SN15 / ATCC MYA-4574 / FGSC 10173)</name>
    <name type="common">Glume blotch fungus</name>
    <name type="synonym">Parastagonospora nodorum</name>
    <dbReference type="NCBI Taxonomy" id="321614"/>
    <lineage>
        <taxon>Eukaryota</taxon>
        <taxon>Fungi</taxon>
        <taxon>Dikarya</taxon>
        <taxon>Ascomycota</taxon>
        <taxon>Pezizomycotina</taxon>
        <taxon>Dothideomycetes</taxon>
        <taxon>Pleosporomycetidae</taxon>
        <taxon>Pleosporales</taxon>
        <taxon>Pleosporineae</taxon>
        <taxon>Phaeosphaeriaceae</taxon>
        <taxon>Parastagonospora</taxon>
    </lineage>
</organism>
<protein>
    <submittedName>
        <fullName evidence="1">Uncharacterized protein</fullName>
    </submittedName>
</protein>
<proteinExistence type="predicted"/>
<evidence type="ECO:0000313" key="2">
    <source>
        <dbReference type="Proteomes" id="UP000663193"/>
    </source>
</evidence>
<reference evidence="2" key="1">
    <citation type="journal article" date="2021" name="BMC Genomics">
        <title>Chromosome-level genome assembly and manually-curated proteome of model necrotroph Parastagonospora nodorum Sn15 reveals a genome-wide trove of candidate effector homologs, and redundancy of virulence-related functions within an accessory chromosome.</title>
        <authorList>
            <person name="Bertazzoni S."/>
            <person name="Jones D.A.B."/>
            <person name="Phan H.T."/>
            <person name="Tan K.-C."/>
            <person name="Hane J.K."/>
        </authorList>
    </citation>
    <scope>NUCLEOTIDE SEQUENCE [LARGE SCALE GENOMIC DNA]</scope>
    <source>
        <strain evidence="2">SN15 / ATCC MYA-4574 / FGSC 10173)</strain>
    </source>
</reference>
<dbReference type="EMBL" id="CP069026">
    <property type="protein sequence ID" value="QRC94316.1"/>
    <property type="molecule type" value="Genomic_DNA"/>
</dbReference>
<sequence length="56" mass="5885">MLFAATTVAGRRVEHSSCRRAVDLIDLPSAANNTPVRGLGRSCQIDDGKGDITIAS</sequence>
<dbReference type="AlphaFoldDB" id="A0A7U2EWB7"/>
<dbReference type="Proteomes" id="UP000663193">
    <property type="component" value="Chromosome 4"/>
</dbReference>
<accession>A0A7U2EWB7</accession>
<evidence type="ECO:0000313" key="1">
    <source>
        <dbReference type="EMBL" id="QRC94316.1"/>
    </source>
</evidence>
<keyword evidence="2" id="KW-1185">Reference proteome</keyword>
<name>A0A7U2EWB7_PHANO</name>
<dbReference type="VEuPathDB" id="FungiDB:JI435_405610"/>
<gene>
    <name evidence="1" type="ORF">JI435_405610</name>
</gene>